<dbReference type="EMBL" id="MCGN01000001">
    <property type="protein sequence ID" value="ORZ02996.1"/>
    <property type="molecule type" value="Genomic_DNA"/>
</dbReference>
<gene>
    <name evidence="1" type="ORF">BCR43DRAFT_482536</name>
</gene>
<dbReference type="PANTHER" id="PTHR33477">
    <property type="entry name" value="P-LOOP NTPASE DOMAIN-CONTAINING PROTEIN LPA1 HOMOLOG 1"/>
    <property type="match status" value="1"/>
</dbReference>
<dbReference type="InParanoid" id="A0A1X2HTV6"/>
<dbReference type="PANTHER" id="PTHR33477:SF2">
    <property type="entry name" value="2-PHOSPHOGLYCERATE KINASE"/>
    <property type="match status" value="1"/>
</dbReference>
<evidence type="ECO:0000313" key="2">
    <source>
        <dbReference type="Proteomes" id="UP000242180"/>
    </source>
</evidence>
<dbReference type="Proteomes" id="UP000242180">
    <property type="component" value="Unassembled WGS sequence"/>
</dbReference>
<dbReference type="InterPro" id="IPR027417">
    <property type="entry name" value="P-loop_NTPase"/>
</dbReference>
<evidence type="ECO:0000313" key="1">
    <source>
        <dbReference type="EMBL" id="ORZ02996.1"/>
    </source>
</evidence>
<name>A0A1X2HTV6_SYNRA</name>
<dbReference type="OrthoDB" id="271259at2759"/>
<dbReference type="AlphaFoldDB" id="A0A1X2HTV6"/>
<comment type="caution">
    <text evidence="1">The sequence shown here is derived from an EMBL/GenBank/DDBJ whole genome shotgun (WGS) entry which is preliminary data.</text>
</comment>
<dbReference type="Gene3D" id="3.40.50.300">
    <property type="entry name" value="P-loop containing nucleotide triphosphate hydrolases"/>
    <property type="match status" value="1"/>
</dbReference>
<keyword evidence="2" id="KW-1185">Reference proteome</keyword>
<accession>A0A1X2HTV6</accession>
<dbReference type="STRING" id="13706.A0A1X2HTV6"/>
<proteinExistence type="predicted"/>
<protein>
    <recommendedName>
        <fullName evidence="3">P-loop containing nucleoside triphosphate hydrolase protein</fullName>
    </recommendedName>
</protein>
<evidence type="ECO:0008006" key="3">
    <source>
        <dbReference type="Google" id="ProtNLM"/>
    </source>
</evidence>
<organism evidence="1 2">
    <name type="scientific">Syncephalastrum racemosum</name>
    <name type="common">Filamentous fungus</name>
    <dbReference type="NCBI Taxonomy" id="13706"/>
    <lineage>
        <taxon>Eukaryota</taxon>
        <taxon>Fungi</taxon>
        <taxon>Fungi incertae sedis</taxon>
        <taxon>Mucoromycota</taxon>
        <taxon>Mucoromycotina</taxon>
        <taxon>Mucoromycetes</taxon>
        <taxon>Mucorales</taxon>
        <taxon>Syncephalastraceae</taxon>
        <taxon>Syncephalastrum</taxon>
    </lineage>
</organism>
<reference evidence="1 2" key="1">
    <citation type="submission" date="2016-07" db="EMBL/GenBank/DDBJ databases">
        <title>Pervasive Adenine N6-methylation of Active Genes in Fungi.</title>
        <authorList>
            <consortium name="DOE Joint Genome Institute"/>
            <person name="Mondo S.J."/>
            <person name="Dannebaum R.O."/>
            <person name="Kuo R.C."/>
            <person name="Labutti K."/>
            <person name="Haridas S."/>
            <person name="Kuo A."/>
            <person name="Salamov A."/>
            <person name="Ahrendt S.R."/>
            <person name="Lipzen A."/>
            <person name="Sullivan W."/>
            <person name="Andreopoulos W.B."/>
            <person name="Clum A."/>
            <person name="Lindquist E."/>
            <person name="Daum C."/>
            <person name="Ramamoorthy G.K."/>
            <person name="Gryganskyi A."/>
            <person name="Culley D."/>
            <person name="Magnuson J.K."/>
            <person name="James T.Y."/>
            <person name="O'Malley M.A."/>
            <person name="Stajich J.E."/>
            <person name="Spatafora J.W."/>
            <person name="Visel A."/>
            <person name="Grigoriev I.V."/>
        </authorList>
    </citation>
    <scope>NUCLEOTIDE SEQUENCE [LARGE SCALE GENOMIC DNA]</scope>
    <source>
        <strain evidence="1 2">NRRL 2496</strain>
    </source>
</reference>
<dbReference type="OMA" id="SRYLVCR"/>
<dbReference type="SUPFAM" id="SSF52540">
    <property type="entry name" value="P-loop containing nucleoside triphosphate hydrolases"/>
    <property type="match status" value="1"/>
</dbReference>
<sequence>MNVASRRQHKNSSSKYDFVKVRIHLSDQHYYVLSRFLLSRMLTAARIDYSHALRIALDLKKRLVDKGRFDVSQQELQTELFDLLNRHGYGQEHVHWYRTMASFHHQRIPLLVLIGGTGSIGKSTIATALSERLNLSSVLKTDVVYDLMHTIIDGLVPPCQWLLPHFDSTHEGTLVRQGLDPDLCKSVMDGKSIIIEGTLANHDLLDYLHCYTEHTNVIIVPFMLTLVDVKTHRHLAKEAQLDADGPFERMREYQQALIDTNQERQGQQHEQPQKQGKGCSFYEIRVDLDDLHNTIDTMQSIVLDLIAAQLNTSNSTAEKQSAVNNNTSHEPKKPVVFNCPTAAGSG</sequence>